<proteinExistence type="predicted"/>
<dbReference type="AlphaFoldDB" id="X1F801"/>
<dbReference type="InterPro" id="IPR007115">
    <property type="entry name" value="6-PTP_synth/QueD"/>
</dbReference>
<dbReference type="EMBL" id="BARU01000828">
    <property type="protein sequence ID" value="GAH25494.1"/>
    <property type="molecule type" value="Genomic_DNA"/>
</dbReference>
<comment type="caution">
    <text evidence="1">The sequence shown here is derived from an EMBL/GenBank/DDBJ whole genome shotgun (WGS) entry which is preliminary data.</text>
</comment>
<evidence type="ECO:0000313" key="1">
    <source>
        <dbReference type="EMBL" id="GAH25494.1"/>
    </source>
</evidence>
<dbReference type="SUPFAM" id="SSF55620">
    <property type="entry name" value="Tetrahydrobiopterin biosynthesis enzymes-like"/>
    <property type="match status" value="1"/>
</dbReference>
<dbReference type="InterPro" id="IPR038418">
    <property type="entry name" value="6-PTP_synth/QueD_sf"/>
</dbReference>
<evidence type="ECO:0008006" key="2">
    <source>
        <dbReference type="Google" id="ProtNLM"/>
    </source>
</evidence>
<protein>
    <recommendedName>
        <fullName evidence="2">6-carboxy-5,6,7,8-tetrahydropterin synthase</fullName>
    </recommendedName>
</protein>
<sequence length="119" mass="13748">MFELSVEGAFSAAHQVKGYPGDCAGIHGHTYRISVKIRVKNLDKLGMAMDFRRMKKELNKILKRLDHTTLNKLPFFKKQNATAEWIAVYVYNKMKKKIKQIASVTVYEGLDNTVTYYED</sequence>
<name>X1F801_9ZZZZ</name>
<dbReference type="Pfam" id="PF01242">
    <property type="entry name" value="PTPS"/>
    <property type="match status" value="1"/>
</dbReference>
<accession>X1F801</accession>
<dbReference type="PANTHER" id="PTHR12589">
    <property type="entry name" value="PYRUVOYL TETRAHYDROBIOPTERIN SYNTHASE"/>
    <property type="match status" value="1"/>
</dbReference>
<dbReference type="Gene3D" id="3.30.479.10">
    <property type="entry name" value="6-pyruvoyl tetrahydropterin synthase/QueD"/>
    <property type="match status" value="1"/>
</dbReference>
<dbReference type="PANTHER" id="PTHR12589:SF8">
    <property type="entry name" value="6-CARBOXY-5,6,7,8-TETRAHYDROPTERIN SYNTHASE"/>
    <property type="match status" value="1"/>
</dbReference>
<gene>
    <name evidence="1" type="ORF">S03H2_02472</name>
</gene>
<reference evidence="1" key="1">
    <citation type="journal article" date="2014" name="Front. Microbiol.">
        <title>High frequency of phylogenetically diverse reductive dehalogenase-homologous genes in deep subseafloor sedimentary metagenomes.</title>
        <authorList>
            <person name="Kawai M."/>
            <person name="Futagami T."/>
            <person name="Toyoda A."/>
            <person name="Takaki Y."/>
            <person name="Nishi S."/>
            <person name="Hori S."/>
            <person name="Arai W."/>
            <person name="Tsubouchi T."/>
            <person name="Morono Y."/>
            <person name="Uchiyama I."/>
            <person name="Ito T."/>
            <person name="Fujiyama A."/>
            <person name="Inagaki F."/>
            <person name="Takami H."/>
        </authorList>
    </citation>
    <scope>NUCLEOTIDE SEQUENCE</scope>
    <source>
        <strain evidence="1">Expedition CK06-06</strain>
    </source>
</reference>
<organism evidence="1">
    <name type="scientific">marine sediment metagenome</name>
    <dbReference type="NCBI Taxonomy" id="412755"/>
    <lineage>
        <taxon>unclassified sequences</taxon>
        <taxon>metagenomes</taxon>
        <taxon>ecological metagenomes</taxon>
    </lineage>
</organism>
<dbReference type="PIRSF" id="PIRSF006113">
    <property type="entry name" value="PTP_synth"/>
    <property type="match status" value="1"/>
</dbReference>